<protein>
    <submittedName>
        <fullName evidence="4">Cytochrome c554</fullName>
    </submittedName>
</protein>
<dbReference type="Pfam" id="PF13435">
    <property type="entry name" value="Cytochrome_C554"/>
    <property type="match status" value="1"/>
</dbReference>
<dbReference type="InterPro" id="IPR023155">
    <property type="entry name" value="Cyt_c-552/4"/>
</dbReference>
<dbReference type="KEGG" id="uam:UABAM_03317"/>
<evidence type="ECO:0000259" key="3">
    <source>
        <dbReference type="Pfam" id="PF13435"/>
    </source>
</evidence>
<dbReference type="SUPFAM" id="SSF48695">
    <property type="entry name" value="Multiheme cytochromes"/>
    <property type="match status" value="1"/>
</dbReference>
<dbReference type="Gene3D" id="1.10.1130.10">
    <property type="entry name" value="Flavocytochrome C3, Chain A"/>
    <property type="match status" value="1"/>
</dbReference>
<feature type="signal peptide" evidence="2">
    <location>
        <begin position="1"/>
        <end position="18"/>
    </location>
</feature>
<name>A0A5S9IP01_UABAM</name>
<accession>A0A5S9IP01</accession>
<feature type="domain" description="Cytochrome c-552/4" evidence="3">
    <location>
        <begin position="150"/>
        <end position="226"/>
    </location>
</feature>
<keyword evidence="5" id="KW-1185">Reference proteome</keyword>
<dbReference type="InterPro" id="IPR036280">
    <property type="entry name" value="Multihaem_cyt_sf"/>
</dbReference>
<feature type="chain" id="PRO_5024928835" evidence="2">
    <location>
        <begin position="19"/>
        <end position="439"/>
    </location>
</feature>
<dbReference type="AlphaFoldDB" id="A0A5S9IP01"/>
<evidence type="ECO:0000313" key="4">
    <source>
        <dbReference type="EMBL" id="BBM84956.1"/>
    </source>
</evidence>
<sequence>MKRILSLVFFFMIASLHADDAAKWEGYVKKYTGIIAKYQKNLGVAKSRLNVSKKKLAAQPSSAKWQKYVKKYTSLVAKYEKTLKKAEARLKTAKAKLAEAQASSGGDEGAGPAGPPVNTNLTQEEYAMLKEIQGQKSLEMDHTKVLTVNKCKDCHGGAIKVWKKTPHSTTFDQLHKRKRAKQIMKSMGMKGSMKRNDLCHRCHYTRDEVRGKPKVVSGVSCESCHGVSADWVEFHNDKTRPRQERISKAMKLGMNNTDDVYLIAQNCYRCHSIPNENLVNVGGHKAGSDSFEIVRWSQGMIRHNYIRGDNVKNAKNSQERLRVMFVVGAMLDLEYALRGIGIATKKGRYFSSMMKRADTAFKRLNAVDKKSGGIAEIKELLKLFKGLNFNNKKDIAQAADFITIKARKFTKNHDGTQLASLDKVLPAESSYVWKATKRK</sequence>
<dbReference type="EMBL" id="AP019860">
    <property type="protein sequence ID" value="BBM84956.1"/>
    <property type="molecule type" value="Genomic_DNA"/>
</dbReference>
<organism evidence="4 5">
    <name type="scientific">Uabimicrobium amorphum</name>
    <dbReference type="NCBI Taxonomy" id="2596890"/>
    <lineage>
        <taxon>Bacteria</taxon>
        <taxon>Pseudomonadati</taxon>
        <taxon>Planctomycetota</taxon>
        <taxon>Candidatus Uabimicrobiia</taxon>
        <taxon>Candidatus Uabimicrobiales</taxon>
        <taxon>Candidatus Uabimicrobiaceae</taxon>
        <taxon>Candidatus Uabimicrobium</taxon>
    </lineage>
</organism>
<dbReference type="Proteomes" id="UP000326354">
    <property type="component" value="Chromosome"/>
</dbReference>
<evidence type="ECO:0000313" key="5">
    <source>
        <dbReference type="Proteomes" id="UP000326354"/>
    </source>
</evidence>
<evidence type="ECO:0000256" key="1">
    <source>
        <dbReference type="SAM" id="MobiDB-lite"/>
    </source>
</evidence>
<gene>
    <name evidence="4" type="ORF">UABAM_03317</name>
</gene>
<keyword evidence="2" id="KW-0732">Signal</keyword>
<evidence type="ECO:0000256" key="2">
    <source>
        <dbReference type="SAM" id="SignalP"/>
    </source>
</evidence>
<dbReference type="RefSeq" id="WP_173013363.1">
    <property type="nucleotide sequence ID" value="NZ_AP019860.1"/>
</dbReference>
<feature type="region of interest" description="Disordered" evidence="1">
    <location>
        <begin position="99"/>
        <end position="119"/>
    </location>
</feature>
<proteinExistence type="predicted"/>
<reference evidence="4 5" key="1">
    <citation type="submission" date="2019-08" db="EMBL/GenBank/DDBJ databases">
        <title>Complete genome sequence of Candidatus Uab amorphum.</title>
        <authorList>
            <person name="Shiratori T."/>
            <person name="Suzuki S."/>
            <person name="Kakizawa Y."/>
            <person name="Ishida K."/>
        </authorList>
    </citation>
    <scope>NUCLEOTIDE SEQUENCE [LARGE SCALE GENOMIC DNA]</scope>
    <source>
        <strain evidence="4 5">SRT547</strain>
    </source>
</reference>